<keyword evidence="2" id="KW-1185">Reference proteome</keyword>
<organism evidence="1 2">
    <name type="scientific">Candidatus Methylomirabilis limnetica</name>
    <dbReference type="NCBI Taxonomy" id="2033718"/>
    <lineage>
        <taxon>Bacteria</taxon>
        <taxon>Candidatus Methylomirabilota</taxon>
        <taxon>Candidatus Methylomirabilia</taxon>
        <taxon>Candidatus Methylomirabilales</taxon>
        <taxon>Candidatus Methylomirabilaceae</taxon>
        <taxon>Candidatus Methylomirabilis</taxon>
    </lineage>
</organism>
<dbReference type="Proteomes" id="UP000241436">
    <property type="component" value="Unassembled WGS sequence"/>
</dbReference>
<dbReference type="EMBL" id="NVQC01000017">
    <property type="protein sequence ID" value="PTL36120.1"/>
    <property type="molecule type" value="Genomic_DNA"/>
</dbReference>
<protein>
    <submittedName>
        <fullName evidence="1">Uncharacterized protein</fullName>
    </submittedName>
</protein>
<reference evidence="1 2" key="1">
    <citation type="submission" date="2017-09" db="EMBL/GenBank/DDBJ databases">
        <title>Bloom of a denitrifying methanotroph, Candidatus Methylomirabilis limnetica, in a deep stratified lake.</title>
        <authorList>
            <person name="Graf J.S."/>
            <person name="Marchant H.K."/>
            <person name="Tienken D."/>
            <person name="Hach P.F."/>
            <person name="Brand A."/>
            <person name="Schubert C.J."/>
            <person name="Kuypers M.M."/>
            <person name="Milucka J."/>
        </authorList>
    </citation>
    <scope>NUCLEOTIDE SEQUENCE [LARGE SCALE GENOMIC DNA]</scope>
    <source>
        <strain evidence="1 2">Zug</strain>
    </source>
</reference>
<gene>
    <name evidence="1" type="ORF">CLG94_05500</name>
</gene>
<evidence type="ECO:0000313" key="1">
    <source>
        <dbReference type="EMBL" id="PTL36120.1"/>
    </source>
</evidence>
<accession>A0A2T4TYE0</accession>
<sequence length="74" mass="7871">MKHNLAPIDIIAKPEAAEGESPLAFANRHIHELLDTIGSVAVVRVGLENVEGSALKSLELQMASEEAPSQSLEP</sequence>
<reference evidence="2" key="2">
    <citation type="journal article" date="2018" name="Environ. Microbiol.">
        <title>Bloom of a denitrifying methanotroph, 'Candidatus Methylomirabilis limnetica', in a deep stratified lake.</title>
        <authorList>
            <person name="Graf J.S."/>
            <person name="Mayr M.J."/>
            <person name="Marchant H.K."/>
            <person name="Tienken D."/>
            <person name="Hach P.F."/>
            <person name="Brand A."/>
            <person name="Schubert C.J."/>
            <person name="Kuypers M.M."/>
            <person name="Milucka J."/>
        </authorList>
    </citation>
    <scope>NUCLEOTIDE SEQUENCE [LARGE SCALE GENOMIC DNA]</scope>
    <source>
        <strain evidence="2">Zug</strain>
    </source>
</reference>
<proteinExistence type="predicted"/>
<evidence type="ECO:0000313" key="2">
    <source>
        <dbReference type="Proteomes" id="UP000241436"/>
    </source>
</evidence>
<comment type="caution">
    <text evidence="1">The sequence shown here is derived from an EMBL/GenBank/DDBJ whole genome shotgun (WGS) entry which is preliminary data.</text>
</comment>
<dbReference type="AlphaFoldDB" id="A0A2T4TYE0"/>
<name>A0A2T4TYE0_9BACT</name>